<dbReference type="PROSITE" id="PS50089">
    <property type="entry name" value="ZF_RING_2"/>
    <property type="match status" value="1"/>
</dbReference>
<dbReference type="Gene3D" id="3.30.40.10">
    <property type="entry name" value="Zinc/RING finger domain, C3HC4 (zinc finger)"/>
    <property type="match status" value="1"/>
</dbReference>
<dbReference type="SUPFAM" id="SSF57850">
    <property type="entry name" value="RING/U-box"/>
    <property type="match status" value="1"/>
</dbReference>
<dbReference type="GO" id="GO:0008270">
    <property type="term" value="F:zinc ion binding"/>
    <property type="evidence" value="ECO:0007669"/>
    <property type="project" value="UniProtKB-KW"/>
</dbReference>
<evidence type="ECO:0000259" key="4">
    <source>
        <dbReference type="PROSITE" id="PS50089"/>
    </source>
</evidence>
<organism evidence="5 6">
    <name type="scientific">Steinernema glaseri</name>
    <dbReference type="NCBI Taxonomy" id="37863"/>
    <lineage>
        <taxon>Eukaryota</taxon>
        <taxon>Metazoa</taxon>
        <taxon>Ecdysozoa</taxon>
        <taxon>Nematoda</taxon>
        <taxon>Chromadorea</taxon>
        <taxon>Rhabditida</taxon>
        <taxon>Tylenchina</taxon>
        <taxon>Panagrolaimomorpha</taxon>
        <taxon>Strongyloidoidea</taxon>
        <taxon>Steinernematidae</taxon>
        <taxon>Steinernema</taxon>
    </lineage>
</organism>
<evidence type="ECO:0000313" key="5">
    <source>
        <dbReference type="Proteomes" id="UP000095287"/>
    </source>
</evidence>
<dbReference type="WBParaSite" id="L893_g10834.t1">
    <property type="protein sequence ID" value="L893_g10834.t1"/>
    <property type="gene ID" value="L893_g10834"/>
</dbReference>
<sequence length="575" mass="65164">MTSATCFFHCSHRRYDAPFAVHRNYAVFISHFSKYLIAANLTTGQPCQLQIQESQKALLEPFPLFAMKQLYSLNNQLILVFAKCEGSSGTNSPSPTYTAFYVPIEIDTLSRTFRFLTEPVSTGLNLNSFKMLPGGIILKSLTEQHEVFSIPTALKNTFPSPPTTNPTPLIFMYNEKPHCFLHDFSAALVYQKEHWNRHDIQLDRVRAADMMKYASISLAMSPQGVVFIACSSPREASDECVWFTFDMMSFTLSPLKIDWSNHRLRQNCRITLANNFLFLSGRCGLARCSGEAHLYVMELKEDESPPETPPSSPESSRDMVFVTNNALACPVCFETFTEPKQLPCCGNTLCHHCEEHILRERKLLCPICRRTNYFRTENDRLPPNRALKEILGQLSVDEPSADDSRIQCHVCSEHINPEKTFYCETCDSASEQPLCGSCGLDHHLTNTSHVLTKTTFLSLEDRQEMLDELRCSTNLRPMITSCTSHAIHTLKSLQTSIESHRDQQALWEDEFLKDVFVTSAASSSTFGKIELLSKKIRKACSLIRHWDERTRQGLTVLEAEVSAIFNDEGTDGRQS</sequence>
<keyword evidence="1 3" id="KW-0863">Zinc-finger</keyword>
<keyword evidence="2" id="KW-0862">Zinc</keyword>
<dbReference type="InterPro" id="IPR047153">
    <property type="entry name" value="TRIM45/56/19-like"/>
</dbReference>
<proteinExistence type="predicted"/>
<protein>
    <submittedName>
        <fullName evidence="6">RING-type domain-containing protein</fullName>
    </submittedName>
</protein>
<keyword evidence="5" id="KW-1185">Reference proteome</keyword>
<dbReference type="PANTHER" id="PTHR25462">
    <property type="entry name" value="BONUS, ISOFORM C-RELATED"/>
    <property type="match status" value="1"/>
</dbReference>
<evidence type="ECO:0000256" key="1">
    <source>
        <dbReference type="ARBA" id="ARBA00022771"/>
    </source>
</evidence>
<dbReference type="AlphaFoldDB" id="A0A1I7XYA6"/>
<evidence type="ECO:0000256" key="3">
    <source>
        <dbReference type="PROSITE-ProRule" id="PRU00175"/>
    </source>
</evidence>
<accession>A0A1I7XYA6</accession>
<dbReference type="PANTHER" id="PTHR25462:SF306">
    <property type="entry name" value="TRIPARTITE MOTIF CONTAINING 9"/>
    <property type="match status" value="1"/>
</dbReference>
<dbReference type="InterPro" id="IPR013083">
    <property type="entry name" value="Znf_RING/FYVE/PHD"/>
</dbReference>
<evidence type="ECO:0000256" key="2">
    <source>
        <dbReference type="ARBA" id="ARBA00022833"/>
    </source>
</evidence>
<dbReference type="InterPro" id="IPR001841">
    <property type="entry name" value="Znf_RING"/>
</dbReference>
<name>A0A1I7XYA6_9BILA</name>
<dbReference type="Proteomes" id="UP000095287">
    <property type="component" value="Unplaced"/>
</dbReference>
<reference evidence="6" key="1">
    <citation type="submission" date="2016-11" db="UniProtKB">
        <authorList>
            <consortium name="WormBaseParasite"/>
        </authorList>
    </citation>
    <scope>IDENTIFICATION</scope>
</reference>
<evidence type="ECO:0000313" key="6">
    <source>
        <dbReference type="WBParaSite" id="L893_g10834.t1"/>
    </source>
</evidence>
<dbReference type="GO" id="GO:0061630">
    <property type="term" value="F:ubiquitin protein ligase activity"/>
    <property type="evidence" value="ECO:0007669"/>
    <property type="project" value="TreeGrafter"/>
</dbReference>
<feature type="domain" description="RING-type" evidence="4">
    <location>
        <begin position="329"/>
        <end position="369"/>
    </location>
</feature>
<keyword evidence="1 3" id="KW-0479">Metal-binding</keyword>